<reference evidence="2 3" key="1">
    <citation type="journal article" date="2015" name="Proc. Natl. Acad. Sci. U.S.A.">
        <title>The resurrection genome of Boea hygrometrica: A blueprint for survival of dehydration.</title>
        <authorList>
            <person name="Xiao L."/>
            <person name="Yang G."/>
            <person name="Zhang L."/>
            <person name="Yang X."/>
            <person name="Zhao S."/>
            <person name="Ji Z."/>
            <person name="Zhou Q."/>
            <person name="Hu M."/>
            <person name="Wang Y."/>
            <person name="Chen M."/>
            <person name="Xu Y."/>
            <person name="Jin H."/>
            <person name="Xiao X."/>
            <person name="Hu G."/>
            <person name="Bao F."/>
            <person name="Hu Y."/>
            <person name="Wan P."/>
            <person name="Li L."/>
            <person name="Deng X."/>
            <person name="Kuang T."/>
            <person name="Xiang C."/>
            <person name="Zhu J.K."/>
            <person name="Oliver M.J."/>
            <person name="He Y."/>
        </authorList>
    </citation>
    <scope>NUCLEOTIDE SEQUENCE [LARGE SCALE GENOMIC DNA]</scope>
    <source>
        <strain evidence="3">cv. XS01</strain>
    </source>
</reference>
<evidence type="ECO:0000313" key="3">
    <source>
        <dbReference type="Proteomes" id="UP000250235"/>
    </source>
</evidence>
<evidence type="ECO:0000256" key="1">
    <source>
        <dbReference type="SAM" id="MobiDB-lite"/>
    </source>
</evidence>
<name>A0A2Z7B5D7_9LAMI</name>
<feature type="region of interest" description="Disordered" evidence="1">
    <location>
        <begin position="128"/>
        <end position="159"/>
    </location>
</feature>
<feature type="region of interest" description="Disordered" evidence="1">
    <location>
        <begin position="200"/>
        <end position="244"/>
    </location>
</feature>
<evidence type="ECO:0000313" key="2">
    <source>
        <dbReference type="EMBL" id="KZV29005.1"/>
    </source>
</evidence>
<feature type="compositionally biased region" description="Polar residues" evidence="1">
    <location>
        <begin position="144"/>
        <end position="158"/>
    </location>
</feature>
<feature type="compositionally biased region" description="Polar residues" evidence="1">
    <location>
        <begin position="47"/>
        <end position="60"/>
    </location>
</feature>
<protein>
    <submittedName>
        <fullName evidence="2">Uncharacterized protein</fullName>
    </submittedName>
</protein>
<feature type="region of interest" description="Disordered" evidence="1">
    <location>
        <begin position="47"/>
        <end position="85"/>
    </location>
</feature>
<dbReference type="AlphaFoldDB" id="A0A2Z7B5D7"/>
<feature type="compositionally biased region" description="Polar residues" evidence="1">
    <location>
        <begin position="213"/>
        <end position="244"/>
    </location>
</feature>
<gene>
    <name evidence="2" type="ORF">F511_03781</name>
</gene>
<keyword evidence="3" id="KW-1185">Reference proteome</keyword>
<dbReference type="EMBL" id="KV009824">
    <property type="protein sequence ID" value="KZV29005.1"/>
    <property type="molecule type" value="Genomic_DNA"/>
</dbReference>
<proteinExistence type="predicted"/>
<sequence>MFTLKAAKGCSIVPRIHKFYLTNSNRAQQHSRPETSSFHDLLQGRSAASNGNLTTGTHASYNKPDATIQSQLSSRKLSSRKLSSRKALNQKLVDSSQLESYDWHSCFLQQTRRNNPVATIQSQAIQSQAIQSQGAKPKAGRLLTTGTRRNPRSVSTNPDDVALLPRLVPQFHSWSPSRNTIPPATGSSILRLDSTQVLPSYAGTNNKRKVQNNEECSPKSLNPQDKRTAQISPKASNSSNPTITDSALIQGQKWVAIDRAKLGEFNATKIIKNRGWKRQESAMESYGEQ</sequence>
<dbReference type="Proteomes" id="UP000250235">
    <property type="component" value="Unassembled WGS sequence"/>
</dbReference>
<organism evidence="2 3">
    <name type="scientific">Dorcoceras hygrometricum</name>
    <dbReference type="NCBI Taxonomy" id="472368"/>
    <lineage>
        <taxon>Eukaryota</taxon>
        <taxon>Viridiplantae</taxon>
        <taxon>Streptophyta</taxon>
        <taxon>Embryophyta</taxon>
        <taxon>Tracheophyta</taxon>
        <taxon>Spermatophyta</taxon>
        <taxon>Magnoliopsida</taxon>
        <taxon>eudicotyledons</taxon>
        <taxon>Gunneridae</taxon>
        <taxon>Pentapetalae</taxon>
        <taxon>asterids</taxon>
        <taxon>lamiids</taxon>
        <taxon>Lamiales</taxon>
        <taxon>Gesneriaceae</taxon>
        <taxon>Didymocarpoideae</taxon>
        <taxon>Trichosporeae</taxon>
        <taxon>Loxocarpinae</taxon>
        <taxon>Dorcoceras</taxon>
    </lineage>
</organism>
<accession>A0A2Z7B5D7</accession>